<evidence type="ECO:0000256" key="3">
    <source>
        <dbReference type="ARBA" id="ARBA00022645"/>
    </source>
</evidence>
<dbReference type="FunFam" id="3.40.630.10:FF:000084">
    <property type="entry name" value="Carboxypeptidase B2"/>
    <property type="match status" value="1"/>
</dbReference>
<keyword evidence="4" id="KW-0645">Protease</keyword>
<evidence type="ECO:0000256" key="7">
    <source>
        <dbReference type="ARBA" id="ARBA00022801"/>
    </source>
</evidence>
<name>C1C0N7_CALCM</name>
<keyword evidence="10" id="KW-1015">Disulfide bond</keyword>
<keyword evidence="8" id="KW-0862">Zinc</keyword>
<organism evidence="14">
    <name type="scientific">Caligus clemensi</name>
    <name type="common">Sea louse</name>
    <dbReference type="NCBI Taxonomy" id="344056"/>
    <lineage>
        <taxon>Eukaryota</taxon>
        <taxon>Metazoa</taxon>
        <taxon>Ecdysozoa</taxon>
        <taxon>Arthropoda</taxon>
        <taxon>Crustacea</taxon>
        <taxon>Multicrustacea</taxon>
        <taxon>Hexanauplia</taxon>
        <taxon>Copepoda</taxon>
        <taxon>Siphonostomatoida</taxon>
        <taxon>Caligidae</taxon>
        <taxon>Caligus</taxon>
    </lineage>
</organism>
<dbReference type="PROSITE" id="PS52035">
    <property type="entry name" value="PEPTIDASE_M14"/>
    <property type="match status" value="1"/>
</dbReference>
<dbReference type="InterPro" id="IPR000834">
    <property type="entry name" value="Peptidase_M14"/>
</dbReference>
<dbReference type="GO" id="GO:0006508">
    <property type="term" value="P:proteolysis"/>
    <property type="evidence" value="ECO:0007669"/>
    <property type="project" value="UniProtKB-KW"/>
</dbReference>
<dbReference type="InterPro" id="IPR036990">
    <property type="entry name" value="M14A-like_propep"/>
</dbReference>
<dbReference type="PANTHER" id="PTHR11705:SF140">
    <property type="entry name" value="FI02848P-RELATED"/>
    <property type="match status" value="1"/>
</dbReference>
<sequence>MRLQAFILTLMVAQSLQEQVSYHGYQVLQTKPIASNEIISNLIRFVESDTSNAFDFWAIPRFEGSIAKIMVAPGHAQRLEMFLEKHGIGFDVLIQDVELVHQAADKDQKLRRFSRKASDFAIDWDNYYDLSEINEFMDQMAKLHSNVSVEVYGKTYEKRDLKLLKIAQAGEGAPNVFIEAGIHAREWIAPATATYIAHALLQDPKNAAYLRKFNFHILPVADPDGYDYSRKDRRLWRKNRTKNPGSFCKGVDANRNFDYHWHEIGVSDDPCTEIYAGKEAFSEPEAKFFTDYLLGLKPSPVLAMGLHSAADLFLIPYSYSHDAKPDNFEELFSNVQEACDNLNTVHGRDFTVIHTPNLYPCGGVAHDWYMGVLGVQYAFTVELRQGGLFGFDLPADQIKPSGEELFVAFKTMLEKL</sequence>
<dbReference type="PANTHER" id="PTHR11705">
    <property type="entry name" value="PROTEASE FAMILY M14 CARBOXYPEPTIDASE A,B"/>
    <property type="match status" value="1"/>
</dbReference>
<keyword evidence="5" id="KW-0479">Metal-binding</keyword>
<evidence type="ECO:0000256" key="10">
    <source>
        <dbReference type="ARBA" id="ARBA00023157"/>
    </source>
</evidence>
<dbReference type="EMBL" id="BT080416">
    <property type="protein sequence ID" value="ACO14840.1"/>
    <property type="molecule type" value="mRNA"/>
</dbReference>
<evidence type="ECO:0000256" key="4">
    <source>
        <dbReference type="ARBA" id="ARBA00022670"/>
    </source>
</evidence>
<protein>
    <submittedName>
        <fullName evidence="14">Carboxypeptidase B</fullName>
    </submittedName>
</protein>
<feature type="chain" id="PRO_5002907573" evidence="12">
    <location>
        <begin position="18"/>
        <end position="416"/>
    </location>
</feature>
<dbReference type="CDD" id="cd03860">
    <property type="entry name" value="M14_CP_A-B_like"/>
    <property type="match status" value="1"/>
</dbReference>
<dbReference type="InterPro" id="IPR003146">
    <property type="entry name" value="M14A_act_pep"/>
</dbReference>
<evidence type="ECO:0000256" key="8">
    <source>
        <dbReference type="ARBA" id="ARBA00022833"/>
    </source>
</evidence>
<keyword evidence="6 12" id="KW-0732">Signal</keyword>
<dbReference type="PROSITE" id="PS00132">
    <property type="entry name" value="CARBOXYPEPT_ZN_1"/>
    <property type="match status" value="1"/>
</dbReference>
<dbReference type="SUPFAM" id="SSF53187">
    <property type="entry name" value="Zn-dependent exopeptidases"/>
    <property type="match status" value="1"/>
</dbReference>
<evidence type="ECO:0000256" key="1">
    <source>
        <dbReference type="ARBA" id="ARBA00001947"/>
    </source>
</evidence>
<feature type="domain" description="Peptidase M14" evidence="13">
    <location>
        <begin position="126"/>
        <end position="416"/>
    </location>
</feature>
<proteinExistence type="evidence at transcript level"/>
<keyword evidence="3 14" id="KW-0121">Carboxypeptidase</keyword>
<dbReference type="Gene3D" id="3.30.70.340">
    <property type="entry name" value="Metallocarboxypeptidase-like"/>
    <property type="match status" value="1"/>
</dbReference>
<dbReference type="GO" id="GO:0004181">
    <property type="term" value="F:metallocarboxypeptidase activity"/>
    <property type="evidence" value="ECO:0007669"/>
    <property type="project" value="InterPro"/>
</dbReference>
<evidence type="ECO:0000256" key="9">
    <source>
        <dbReference type="ARBA" id="ARBA00023049"/>
    </source>
</evidence>
<keyword evidence="7" id="KW-0378">Hydrolase</keyword>
<dbReference type="GO" id="GO:0008270">
    <property type="term" value="F:zinc ion binding"/>
    <property type="evidence" value="ECO:0007669"/>
    <property type="project" value="InterPro"/>
</dbReference>
<accession>C1C0N7</accession>
<dbReference type="Pfam" id="PF00246">
    <property type="entry name" value="Peptidase_M14"/>
    <property type="match status" value="1"/>
</dbReference>
<evidence type="ECO:0000256" key="12">
    <source>
        <dbReference type="SAM" id="SignalP"/>
    </source>
</evidence>
<dbReference type="Pfam" id="PF02244">
    <property type="entry name" value="Propep_M14"/>
    <property type="match status" value="1"/>
</dbReference>
<feature type="active site" description="Proton donor/acceptor" evidence="11">
    <location>
        <position position="382"/>
    </location>
</feature>
<dbReference type="InterPro" id="IPR057246">
    <property type="entry name" value="CARBOXYPEPT_ZN_1"/>
</dbReference>
<comment type="similarity">
    <text evidence="2 11">Belongs to the peptidase M14 family.</text>
</comment>
<keyword evidence="9" id="KW-0482">Metalloprotease</keyword>
<dbReference type="GO" id="GO:0005615">
    <property type="term" value="C:extracellular space"/>
    <property type="evidence" value="ECO:0007669"/>
    <property type="project" value="TreeGrafter"/>
</dbReference>
<comment type="cofactor">
    <cofactor evidence="1">
        <name>Zn(2+)</name>
        <dbReference type="ChEBI" id="CHEBI:29105"/>
    </cofactor>
</comment>
<reference evidence="14" key="1">
    <citation type="submission" date="2009-03" db="EMBL/GenBank/DDBJ databases">
        <title>Caligus clemensi ESTs and full-length cDNAs.</title>
        <authorList>
            <person name="Yasuike M."/>
            <person name="von Schalburg K."/>
            <person name="Cooper G."/>
            <person name="Leong J."/>
            <person name="Jones S.R.M."/>
            <person name="Koop B.F."/>
        </authorList>
    </citation>
    <scope>NUCLEOTIDE SEQUENCE</scope>
    <source>
        <tissue evidence="14">Whole</tissue>
    </source>
</reference>
<evidence type="ECO:0000313" key="14">
    <source>
        <dbReference type="EMBL" id="ACO14840.1"/>
    </source>
</evidence>
<evidence type="ECO:0000259" key="13">
    <source>
        <dbReference type="PROSITE" id="PS52035"/>
    </source>
</evidence>
<feature type="signal peptide" evidence="12">
    <location>
        <begin position="1"/>
        <end position="17"/>
    </location>
</feature>
<evidence type="ECO:0000256" key="11">
    <source>
        <dbReference type="PROSITE-ProRule" id="PRU01379"/>
    </source>
</evidence>
<dbReference type="Gene3D" id="3.40.630.10">
    <property type="entry name" value="Zn peptidases"/>
    <property type="match status" value="1"/>
</dbReference>
<evidence type="ECO:0000256" key="5">
    <source>
        <dbReference type="ARBA" id="ARBA00022723"/>
    </source>
</evidence>
<evidence type="ECO:0000256" key="6">
    <source>
        <dbReference type="ARBA" id="ARBA00022729"/>
    </source>
</evidence>
<dbReference type="SUPFAM" id="SSF54897">
    <property type="entry name" value="Protease propeptides/inhibitors"/>
    <property type="match status" value="1"/>
</dbReference>
<dbReference type="AlphaFoldDB" id="C1C0N7"/>
<gene>
    <name evidence="14" type="primary">CBPB</name>
</gene>
<evidence type="ECO:0000256" key="2">
    <source>
        <dbReference type="ARBA" id="ARBA00005988"/>
    </source>
</evidence>
<dbReference type="PRINTS" id="PR00765">
    <property type="entry name" value="CRBOXYPTASEA"/>
</dbReference>
<dbReference type="SMART" id="SM00631">
    <property type="entry name" value="Zn_pept"/>
    <property type="match status" value="1"/>
</dbReference>